<evidence type="ECO:0000256" key="2">
    <source>
        <dbReference type="ARBA" id="ARBA00023134"/>
    </source>
</evidence>
<evidence type="ECO:0000256" key="3">
    <source>
        <dbReference type="PIRSR" id="PIRSR606689-1"/>
    </source>
</evidence>
<dbReference type="InterPro" id="IPR027417">
    <property type="entry name" value="P-loop_NTPase"/>
</dbReference>
<dbReference type="GO" id="GO:0003924">
    <property type="term" value="F:GTPase activity"/>
    <property type="evidence" value="ECO:0007669"/>
    <property type="project" value="InterPro"/>
</dbReference>
<protein>
    <submittedName>
        <fullName evidence="4">Uncharacterized protein</fullName>
    </submittedName>
</protein>
<evidence type="ECO:0000256" key="1">
    <source>
        <dbReference type="ARBA" id="ARBA00022741"/>
    </source>
</evidence>
<dbReference type="AlphaFoldDB" id="A0A6B2LXQ0"/>
<keyword evidence="2 3" id="KW-0342">GTP-binding</keyword>
<dbReference type="Pfam" id="PF00025">
    <property type="entry name" value="Arf"/>
    <property type="match status" value="1"/>
</dbReference>
<evidence type="ECO:0000313" key="4">
    <source>
        <dbReference type="EMBL" id="NDV41316.1"/>
    </source>
</evidence>
<organism evidence="4">
    <name type="scientific">Arcella intermedia</name>
    <dbReference type="NCBI Taxonomy" id="1963864"/>
    <lineage>
        <taxon>Eukaryota</taxon>
        <taxon>Amoebozoa</taxon>
        <taxon>Tubulinea</taxon>
        <taxon>Elardia</taxon>
        <taxon>Arcellinida</taxon>
        <taxon>Sphaerothecina</taxon>
        <taxon>Arcellidae</taxon>
        <taxon>Arcella</taxon>
    </lineage>
</organism>
<feature type="binding site" evidence="3">
    <location>
        <begin position="17"/>
        <end position="20"/>
    </location>
    <ligand>
        <name>GTP</name>
        <dbReference type="ChEBI" id="CHEBI:37565"/>
    </ligand>
</feature>
<keyword evidence="1 3" id="KW-0547">Nucleotide-binding</keyword>
<dbReference type="EMBL" id="GIBP01012347">
    <property type="protein sequence ID" value="NDV41316.1"/>
    <property type="molecule type" value="Transcribed_RNA"/>
</dbReference>
<name>A0A6B2LXQ0_9EUKA</name>
<proteinExistence type="predicted"/>
<dbReference type="InterPro" id="IPR006689">
    <property type="entry name" value="Small_GTPase_ARF/SAR"/>
</dbReference>
<dbReference type="Gene3D" id="3.40.50.300">
    <property type="entry name" value="P-loop containing nucleotide triphosphate hydrolases"/>
    <property type="match status" value="1"/>
</dbReference>
<reference evidence="4" key="1">
    <citation type="journal article" date="2020" name="J. Eukaryot. Microbiol.">
        <title>De novo Sequencing, Assembly and Annotation of the Transcriptome for the Free-Living Testate Amoeba Arcella intermedia.</title>
        <authorList>
            <person name="Ribeiro G.M."/>
            <person name="Porfirio-Sousa A.L."/>
            <person name="Maurer-Alcala X.X."/>
            <person name="Katz L.A."/>
            <person name="Lahr D.J.G."/>
        </authorList>
    </citation>
    <scope>NUCLEOTIDE SEQUENCE</scope>
</reference>
<dbReference type="SUPFAM" id="SSF52540">
    <property type="entry name" value="P-loop containing nucleoside triphosphate hydrolases"/>
    <property type="match status" value="1"/>
</dbReference>
<sequence>MLQEDALRNLPLLVFANKQDIPSARTVAEITDTLGLPLLR</sequence>
<dbReference type="GO" id="GO:0005525">
    <property type="term" value="F:GTP binding"/>
    <property type="evidence" value="ECO:0007669"/>
    <property type="project" value="UniProtKB-KW"/>
</dbReference>
<accession>A0A6B2LXQ0</accession>